<protein>
    <submittedName>
        <fullName evidence="3">Activator of Hsp90 ATPase 1 family protein</fullName>
    </submittedName>
</protein>
<organism evidence="3 4">
    <name type="scientific">Verminephrobacter eiseniae (strain EF01-2)</name>
    <dbReference type="NCBI Taxonomy" id="391735"/>
    <lineage>
        <taxon>Bacteria</taxon>
        <taxon>Pseudomonadati</taxon>
        <taxon>Pseudomonadota</taxon>
        <taxon>Betaproteobacteria</taxon>
        <taxon>Burkholderiales</taxon>
        <taxon>Comamonadaceae</taxon>
        <taxon>Verminephrobacter</taxon>
    </lineage>
</organism>
<dbReference type="HOGENOM" id="CLU_108923_6_3_4"/>
<dbReference type="GeneID" id="76461513"/>
<sequence>MTQTVAPFCISRVFNALCNLVFEVHADADHLQKWMSPEGFKTIHAAMDFRVGGTYHYGLERADGMQMWGKQVFREIVPNERLTSIQSFSDKDGGNTRHPMSPAWPLEMLATTTFEDIDGTRTKVAITWQPWNSDEAGHCAFDAARSGMERGFGGMFAQLEAYLNSQRAV</sequence>
<feature type="domain" description="Activator of Hsp90 ATPase homologue 1/2-like C-terminal" evidence="2">
    <location>
        <begin position="19"/>
        <end position="163"/>
    </location>
</feature>
<evidence type="ECO:0000313" key="3">
    <source>
        <dbReference type="EMBL" id="ABM58779.1"/>
    </source>
</evidence>
<dbReference type="Gene3D" id="3.30.530.20">
    <property type="match status" value="1"/>
</dbReference>
<evidence type="ECO:0000313" key="4">
    <source>
        <dbReference type="Proteomes" id="UP000000374"/>
    </source>
</evidence>
<dbReference type="STRING" id="391735.Veis_3046"/>
<dbReference type="SUPFAM" id="SSF55961">
    <property type="entry name" value="Bet v1-like"/>
    <property type="match status" value="1"/>
</dbReference>
<proteinExistence type="inferred from homology"/>
<evidence type="ECO:0000256" key="1">
    <source>
        <dbReference type="ARBA" id="ARBA00006817"/>
    </source>
</evidence>
<comment type="similarity">
    <text evidence="1">Belongs to the AHA1 family.</text>
</comment>
<dbReference type="KEGG" id="vei:Veis_3046"/>
<dbReference type="InterPro" id="IPR013538">
    <property type="entry name" value="ASHA1/2-like_C"/>
</dbReference>
<dbReference type="EMBL" id="CP000542">
    <property type="protein sequence ID" value="ABM58779.1"/>
    <property type="molecule type" value="Genomic_DNA"/>
</dbReference>
<dbReference type="eggNOG" id="COG3832">
    <property type="taxonomic scope" value="Bacteria"/>
</dbReference>
<evidence type="ECO:0000259" key="2">
    <source>
        <dbReference type="Pfam" id="PF08327"/>
    </source>
</evidence>
<dbReference type="Proteomes" id="UP000000374">
    <property type="component" value="Chromosome"/>
</dbReference>
<accession>A1WMC2</accession>
<dbReference type="InterPro" id="IPR023393">
    <property type="entry name" value="START-like_dom_sf"/>
</dbReference>
<reference evidence="4" key="1">
    <citation type="submission" date="2006-12" db="EMBL/GenBank/DDBJ databases">
        <title>Complete sequence of chromosome 1 of Verminephrobacter eiseniae EF01-2.</title>
        <authorList>
            <person name="Copeland A."/>
            <person name="Lucas S."/>
            <person name="Lapidus A."/>
            <person name="Barry K."/>
            <person name="Detter J.C."/>
            <person name="Glavina del Rio T."/>
            <person name="Dalin E."/>
            <person name="Tice H."/>
            <person name="Pitluck S."/>
            <person name="Chertkov O."/>
            <person name="Brettin T."/>
            <person name="Bruce D."/>
            <person name="Han C."/>
            <person name="Tapia R."/>
            <person name="Gilna P."/>
            <person name="Schmutz J."/>
            <person name="Larimer F."/>
            <person name="Land M."/>
            <person name="Hauser L."/>
            <person name="Kyrpides N."/>
            <person name="Kim E."/>
            <person name="Stahl D."/>
            <person name="Richardson P."/>
        </authorList>
    </citation>
    <scope>NUCLEOTIDE SEQUENCE [LARGE SCALE GENOMIC DNA]</scope>
    <source>
        <strain evidence="4">EF01-2</strain>
    </source>
</reference>
<keyword evidence="4" id="KW-1185">Reference proteome</keyword>
<dbReference type="Pfam" id="PF08327">
    <property type="entry name" value="AHSA1"/>
    <property type="match status" value="1"/>
</dbReference>
<dbReference type="OrthoDB" id="9805228at2"/>
<dbReference type="RefSeq" id="WP_011810774.1">
    <property type="nucleotide sequence ID" value="NC_008786.1"/>
</dbReference>
<dbReference type="CDD" id="cd07814">
    <property type="entry name" value="SRPBCC_CalC_Aha1-like"/>
    <property type="match status" value="1"/>
</dbReference>
<name>A1WMC2_VEREI</name>
<gene>
    <name evidence="3" type="ordered locus">Veis_3046</name>
</gene>
<dbReference type="AlphaFoldDB" id="A1WMC2"/>